<feature type="transmembrane region" description="Helical" evidence="1">
    <location>
        <begin position="90"/>
        <end position="110"/>
    </location>
</feature>
<feature type="transmembrane region" description="Helical" evidence="1">
    <location>
        <begin position="33"/>
        <end position="52"/>
    </location>
</feature>
<organism evidence="3 4">
    <name type="scientific">Aurantiacibacter xanthus</name>
    <dbReference type="NCBI Taxonomy" id="1784712"/>
    <lineage>
        <taxon>Bacteria</taxon>
        <taxon>Pseudomonadati</taxon>
        <taxon>Pseudomonadota</taxon>
        <taxon>Alphaproteobacteria</taxon>
        <taxon>Sphingomonadales</taxon>
        <taxon>Erythrobacteraceae</taxon>
        <taxon>Aurantiacibacter</taxon>
    </lineage>
</organism>
<dbReference type="InterPro" id="IPR008756">
    <property type="entry name" value="Peptidase_M56"/>
</dbReference>
<dbReference type="Pfam" id="PF05569">
    <property type="entry name" value="Peptidase_M56"/>
    <property type="match status" value="1"/>
</dbReference>
<feature type="domain" description="Peptidase M56" evidence="2">
    <location>
        <begin position="17"/>
        <end position="272"/>
    </location>
</feature>
<dbReference type="AlphaFoldDB" id="A0A3A1P4H0"/>
<feature type="non-terminal residue" evidence="3">
    <location>
        <position position="287"/>
    </location>
</feature>
<keyword evidence="1" id="KW-1133">Transmembrane helix</keyword>
<protein>
    <submittedName>
        <fullName evidence="3">Antirepressor regulating drug resistance protein</fullName>
    </submittedName>
</protein>
<evidence type="ECO:0000256" key="1">
    <source>
        <dbReference type="SAM" id="Phobius"/>
    </source>
</evidence>
<gene>
    <name evidence="3" type="ORF">D2V17_08605</name>
</gene>
<feature type="transmembrane region" description="Helical" evidence="1">
    <location>
        <begin position="6"/>
        <end position="26"/>
    </location>
</feature>
<proteinExistence type="predicted"/>
<keyword evidence="4" id="KW-1185">Reference proteome</keyword>
<name>A0A3A1P4H0_9SPHN</name>
<keyword evidence="1" id="KW-0472">Membrane</keyword>
<sequence length="287" mass="31197">MSALVAGWLVDTFFWTGALILAVLLLRRPVARTFGAGIAYSLWGLVLLRFLLPPLVLPASMAPVEEVQAVAVQAPVAEYVSAAPATELSFAWVEPLMLALWLGGAALFLTMRVRTYRRMRAQLLAEARPVGEAGRVRLVETPEASAPVAFGVFDKVVALSPNFMAHYDRDARDLAIAHELAHHRGRDLLANMAAQGVLALHWFNPLAWLGWRAMRSDQEAACDARVMAGRTRGERAAYAQVIAGFARGQDFALAAPMACPMLGDKSIVHRLKSLTRGDCGQSRRLAG</sequence>
<dbReference type="PANTHER" id="PTHR34978">
    <property type="entry name" value="POSSIBLE SENSOR-TRANSDUCER PROTEIN BLAR"/>
    <property type="match status" value="1"/>
</dbReference>
<evidence type="ECO:0000313" key="3">
    <source>
        <dbReference type="EMBL" id="RIV87212.1"/>
    </source>
</evidence>
<dbReference type="PANTHER" id="PTHR34978:SF3">
    <property type="entry name" value="SLR0241 PROTEIN"/>
    <property type="match status" value="1"/>
</dbReference>
<reference evidence="3 4" key="1">
    <citation type="submission" date="2018-08" db="EMBL/GenBank/DDBJ databases">
        <title>Erythrobacter zhengii sp.nov., a bacterium isolated from deep-sea sediment.</title>
        <authorList>
            <person name="Fang C."/>
            <person name="Wu Y.-H."/>
            <person name="Sun C."/>
            <person name="Wang H."/>
            <person name="Cheng H."/>
            <person name="Meng F.-X."/>
            <person name="Wang C.-S."/>
            <person name="Xu X.-W."/>
        </authorList>
    </citation>
    <scope>NUCLEOTIDE SEQUENCE [LARGE SCALE GENOMIC DNA]</scope>
    <source>
        <strain evidence="3 4">CCTCC AB 2015396</strain>
    </source>
</reference>
<dbReference type="InterPro" id="IPR052173">
    <property type="entry name" value="Beta-lactam_resp_regulator"/>
</dbReference>
<dbReference type="EMBL" id="QXFM01000077">
    <property type="protein sequence ID" value="RIV87212.1"/>
    <property type="molecule type" value="Genomic_DNA"/>
</dbReference>
<keyword evidence="1" id="KW-0812">Transmembrane</keyword>
<accession>A0A3A1P4H0</accession>
<dbReference type="RefSeq" id="WP_220474090.1">
    <property type="nucleotide sequence ID" value="NZ_QXFM01000077.1"/>
</dbReference>
<dbReference type="Proteomes" id="UP000265366">
    <property type="component" value="Unassembled WGS sequence"/>
</dbReference>
<dbReference type="CDD" id="cd07341">
    <property type="entry name" value="M56_BlaR1_MecR1_like"/>
    <property type="match status" value="1"/>
</dbReference>
<evidence type="ECO:0000259" key="2">
    <source>
        <dbReference type="Pfam" id="PF05569"/>
    </source>
</evidence>
<evidence type="ECO:0000313" key="4">
    <source>
        <dbReference type="Proteomes" id="UP000265366"/>
    </source>
</evidence>
<comment type="caution">
    <text evidence="3">The sequence shown here is derived from an EMBL/GenBank/DDBJ whole genome shotgun (WGS) entry which is preliminary data.</text>
</comment>
<dbReference type="Gene3D" id="3.30.2010.10">
    <property type="entry name" value="Metalloproteases ('zincins'), catalytic domain"/>
    <property type="match status" value="1"/>
</dbReference>